<protein>
    <recommendedName>
        <fullName evidence="3">Aspartic peptidase DDI1-type domain-containing protein</fullName>
    </recommendedName>
</protein>
<reference evidence="1 2" key="1">
    <citation type="submission" date="2015-08" db="EMBL/GenBank/DDBJ databases">
        <title>Next Generation Sequencing and Analysis of the Genome of Puccinia sorghi L Schw, the Causal Agent of Maize Common Rust.</title>
        <authorList>
            <person name="Rochi L."/>
            <person name="Burguener G."/>
            <person name="Darino M."/>
            <person name="Turjanski A."/>
            <person name="Kreff E."/>
            <person name="Dieguez M.J."/>
            <person name="Sacco F."/>
        </authorList>
    </citation>
    <scope>NUCLEOTIDE SEQUENCE [LARGE SCALE GENOMIC DNA]</scope>
    <source>
        <strain evidence="1 2">RO10H11247</strain>
    </source>
</reference>
<comment type="caution">
    <text evidence="1">The sequence shown here is derived from an EMBL/GenBank/DDBJ whole genome shotgun (WGS) entry which is preliminary data.</text>
</comment>
<organism evidence="1 2">
    <name type="scientific">Puccinia sorghi</name>
    <dbReference type="NCBI Taxonomy" id="27349"/>
    <lineage>
        <taxon>Eukaryota</taxon>
        <taxon>Fungi</taxon>
        <taxon>Dikarya</taxon>
        <taxon>Basidiomycota</taxon>
        <taxon>Pucciniomycotina</taxon>
        <taxon>Pucciniomycetes</taxon>
        <taxon>Pucciniales</taxon>
        <taxon>Pucciniaceae</taxon>
        <taxon>Puccinia</taxon>
    </lineage>
</organism>
<evidence type="ECO:0000313" key="1">
    <source>
        <dbReference type="EMBL" id="KNZ43914.1"/>
    </source>
</evidence>
<dbReference type="OrthoDB" id="2507637at2759"/>
<evidence type="ECO:0000313" key="2">
    <source>
        <dbReference type="Proteomes" id="UP000037035"/>
    </source>
</evidence>
<dbReference type="AlphaFoldDB" id="A0A0L6U5X5"/>
<dbReference type="EMBL" id="LAVV01015400">
    <property type="protein sequence ID" value="KNZ43914.1"/>
    <property type="molecule type" value="Genomic_DNA"/>
</dbReference>
<name>A0A0L6U5X5_9BASI</name>
<keyword evidence="2" id="KW-1185">Reference proteome</keyword>
<accession>A0A0L6U5X5</accession>
<dbReference type="Gene3D" id="2.40.70.10">
    <property type="entry name" value="Acid Proteases"/>
    <property type="match status" value="1"/>
</dbReference>
<evidence type="ECO:0008006" key="3">
    <source>
        <dbReference type="Google" id="ProtNLM"/>
    </source>
</evidence>
<feature type="non-terminal residue" evidence="1">
    <location>
        <position position="1"/>
    </location>
</feature>
<dbReference type="VEuPathDB" id="FungiDB:VP01_9717g1"/>
<dbReference type="Proteomes" id="UP000037035">
    <property type="component" value="Unassembled WGS sequence"/>
</dbReference>
<gene>
    <name evidence="1" type="ORF">VP01_9717g1</name>
</gene>
<sequence>CALGGESQVVLSLKELASVSPMMAEELISVIWESAGLKADGNHVSFDMRSGEVEQAVEVTPGLHLDTVLFPLGYIQMRIGDHQVWAMIDSGSMVNLLPTDLVREVDLCKVDGVVVGEWVEVAMCKRCVSFLSVQALEVILIRPFLFAFW</sequence>
<dbReference type="InterPro" id="IPR021109">
    <property type="entry name" value="Peptidase_aspartic_dom_sf"/>
</dbReference>
<proteinExistence type="predicted"/>